<proteinExistence type="predicted"/>
<organism evidence="1 2">
    <name type="scientific">Acetobacter ascendens</name>
    <dbReference type="NCBI Taxonomy" id="481146"/>
    <lineage>
        <taxon>Bacteria</taxon>
        <taxon>Pseudomonadati</taxon>
        <taxon>Pseudomonadota</taxon>
        <taxon>Alphaproteobacteria</taxon>
        <taxon>Acetobacterales</taxon>
        <taxon>Acetobacteraceae</taxon>
        <taxon>Acetobacter</taxon>
    </lineage>
</organism>
<evidence type="ECO:0000313" key="1">
    <source>
        <dbReference type="EMBL" id="ARW10882.1"/>
    </source>
</evidence>
<name>A0A1Y0UYE4_9PROT</name>
<reference evidence="1 2" key="1">
    <citation type="submission" date="2017-05" db="EMBL/GenBank/DDBJ databases">
        <title>Genome sequence of Acetobacter pasteurianus subsp. ascendens strain SRCM101447.</title>
        <authorList>
            <person name="Cho S.H."/>
        </authorList>
    </citation>
    <scope>NUCLEOTIDE SEQUENCE [LARGE SCALE GENOMIC DNA]</scope>
    <source>
        <strain evidence="1 2">SRCM101447</strain>
    </source>
</reference>
<evidence type="ECO:0000313" key="2">
    <source>
        <dbReference type="Proteomes" id="UP000195633"/>
    </source>
</evidence>
<dbReference type="EMBL" id="CP021524">
    <property type="protein sequence ID" value="ARW10882.1"/>
    <property type="molecule type" value="Genomic_DNA"/>
</dbReference>
<sequence length="100" mass="11455">MARTIIFDHQYRLPTTIDQKEIDALAAVRIKSPLLTRIIRGIRRFNEATHRNLEGETLVGLHIFDPLVDRIEHAHGFPIDGRHSLQAAFINEPQLVLRIG</sequence>
<gene>
    <name evidence="1" type="ORF">S101447_01820</name>
</gene>
<accession>A0A1Y0UYE4</accession>
<protein>
    <submittedName>
        <fullName evidence="1">Uncharacterized protein</fullName>
    </submittedName>
</protein>
<dbReference type="AlphaFoldDB" id="A0A1Y0UYE4"/>
<dbReference type="Proteomes" id="UP000195633">
    <property type="component" value="Chromosome"/>
</dbReference>